<name>A0AAU7VK18_9FIRM</name>
<organism evidence="1">
    <name type="scientific">Proteinivorax tanatarense</name>
    <dbReference type="NCBI Taxonomy" id="1260629"/>
    <lineage>
        <taxon>Bacteria</taxon>
        <taxon>Bacillati</taxon>
        <taxon>Bacillota</taxon>
        <taxon>Clostridia</taxon>
        <taxon>Eubacteriales</taxon>
        <taxon>Proteinivoracaceae</taxon>
        <taxon>Proteinivorax</taxon>
    </lineage>
</organism>
<dbReference type="AlphaFoldDB" id="A0AAU7VK18"/>
<proteinExistence type="predicted"/>
<dbReference type="RefSeq" id="WP_350343207.1">
    <property type="nucleotide sequence ID" value="NZ_CP158367.1"/>
</dbReference>
<accession>A0AAU7VK18</accession>
<protein>
    <submittedName>
        <fullName evidence="1">Uncharacterized protein</fullName>
    </submittedName>
</protein>
<dbReference type="EMBL" id="CP158367">
    <property type="protein sequence ID" value="XBX74455.1"/>
    <property type="molecule type" value="Genomic_DNA"/>
</dbReference>
<evidence type="ECO:0000313" key="1">
    <source>
        <dbReference type="EMBL" id="XBX74455.1"/>
    </source>
</evidence>
<reference evidence="1" key="2">
    <citation type="submission" date="2024-06" db="EMBL/GenBank/DDBJ databases">
        <authorList>
            <person name="Petrova K.O."/>
            <person name="Toshchakov S.V."/>
            <person name="Boltjanskaja Y.V."/>
            <person name="Kevbrin V."/>
        </authorList>
    </citation>
    <scope>NUCLEOTIDE SEQUENCE</scope>
    <source>
        <strain evidence="1">Z-910T</strain>
    </source>
</reference>
<reference evidence="1" key="1">
    <citation type="journal article" date="2013" name="Extremophiles">
        <title>Proteinivorax tanatarense gen. nov., sp. nov., an anaerobic, haloalkaliphilic, proteolytic bacterium isolated from a decaying algal bloom, and proposal of Proteinivoraceae fam. nov.</title>
        <authorList>
            <person name="Kevbrin V."/>
            <person name="Boltyanskaya Y."/>
            <person name="Zhilina T."/>
            <person name="Kolganova T."/>
            <person name="Lavrentjeva E."/>
            <person name="Kuznetsov B."/>
        </authorList>
    </citation>
    <scope>NUCLEOTIDE SEQUENCE</scope>
    <source>
        <strain evidence="1">Z-910T</strain>
    </source>
</reference>
<gene>
    <name evidence="1" type="ORF">PRVXT_002497</name>
</gene>
<sequence length="258" mass="30576">MDEKISNKDELIKQATDSFFILMKFGSKENLEKLQQGKVYMKNLDYYINLENETSNEDVGDKFDGLMPIHDLDISILNPETNEPIHKFKANMATMNLGLKKSPVMCMYILDYRNFTNADLNDDILSIEFTFTDEQKERISKFGDSVLLIKNTQEFFERMERGLVADKASFSRDRVKYYNKNILQHFQEVAEDYRRIAFWKRKKYEHQQEYRFLVLNKTVEDHYTFDIEDLSDISEIVPTEVILNTVTEVRHKIGLIEE</sequence>